<dbReference type="Pfam" id="PF13557">
    <property type="entry name" value="Phenol_MetA_deg"/>
    <property type="match status" value="1"/>
</dbReference>
<evidence type="ECO:0000313" key="4">
    <source>
        <dbReference type="Proteomes" id="UP000184147"/>
    </source>
</evidence>
<keyword evidence="2" id="KW-0732">Signal</keyword>
<feature type="compositionally biased region" description="Basic and acidic residues" evidence="1">
    <location>
        <begin position="316"/>
        <end position="337"/>
    </location>
</feature>
<reference evidence="3 4" key="1">
    <citation type="submission" date="2016-11" db="EMBL/GenBank/DDBJ databases">
        <authorList>
            <person name="Jaros S."/>
            <person name="Januszkiewicz K."/>
            <person name="Wedrychowicz H."/>
        </authorList>
    </citation>
    <scope>NUCLEOTIDE SEQUENCE [LARGE SCALE GENOMIC DNA]</scope>
    <source>
        <strain evidence="3 4">DSM 25660</strain>
    </source>
</reference>
<feature type="chain" id="PRO_5012974114" evidence="2">
    <location>
        <begin position="31"/>
        <end position="337"/>
    </location>
</feature>
<keyword evidence="4" id="KW-1185">Reference proteome</keyword>
<gene>
    <name evidence="3" type="ORF">SAMN05444377_10690</name>
</gene>
<dbReference type="EMBL" id="FQVQ01000006">
    <property type="protein sequence ID" value="SHF30087.1"/>
    <property type="molecule type" value="Genomic_DNA"/>
</dbReference>
<accession>A0A1M5AIX9</accession>
<organism evidence="3 4">
    <name type="scientific">Flavobacterium fontis</name>
    <dbReference type="NCBI Taxonomy" id="1124188"/>
    <lineage>
        <taxon>Bacteria</taxon>
        <taxon>Pseudomonadati</taxon>
        <taxon>Bacteroidota</taxon>
        <taxon>Flavobacteriia</taxon>
        <taxon>Flavobacteriales</taxon>
        <taxon>Flavobacteriaceae</taxon>
        <taxon>Flavobacterium</taxon>
    </lineage>
</organism>
<name>A0A1M5AIX9_9FLAO</name>
<evidence type="ECO:0000256" key="1">
    <source>
        <dbReference type="SAM" id="MobiDB-lite"/>
    </source>
</evidence>
<feature type="region of interest" description="Disordered" evidence="1">
    <location>
        <begin position="304"/>
        <end position="337"/>
    </location>
</feature>
<proteinExistence type="predicted"/>
<dbReference type="AlphaFoldDB" id="A0A1M5AIX9"/>
<feature type="signal peptide" evidence="2">
    <location>
        <begin position="1"/>
        <end position="30"/>
    </location>
</feature>
<protein>
    <submittedName>
        <fullName evidence="3">Putative MetA-pathway of phenol degradation</fullName>
    </submittedName>
</protein>
<sequence length="337" mass="38619">MGHLTHNALTMKFTPLYLLVLTLSSLLTHAQYTDEINTNRPGESMNAYAVGKRVLQFESGFSYSQEQFDRNAFNTEGYLVSLTTRYGFFKEELEGILEMTYQNDSYFSPTGNFHRDGFRRVLLGFKYLIYDPFKNYDAKPNLYSWKANHKFNWRMMIPAVSVYAGTNIKLGNYPFMYPGESYGTFSPKVMLISQNVFSGAWAFVTNTFVDKIASNNQTVGFIGTITKGFDRWSGFIEGKMLSGGYYSDVFMTAGAAYLWGTSFQVDAFISQNMKNTPSITYAGLGVSWRTDTYYEDNLIRAPKKEEKKEKKTKGEKKKEKEKEKLKKRLDEVPTAKP</sequence>
<dbReference type="Proteomes" id="UP000184147">
    <property type="component" value="Unassembled WGS sequence"/>
</dbReference>
<evidence type="ECO:0000256" key="2">
    <source>
        <dbReference type="SAM" id="SignalP"/>
    </source>
</evidence>
<dbReference type="STRING" id="1124188.SAMN05444377_10690"/>
<evidence type="ECO:0000313" key="3">
    <source>
        <dbReference type="EMBL" id="SHF30087.1"/>
    </source>
</evidence>
<dbReference type="InterPro" id="IPR025737">
    <property type="entry name" value="FApF"/>
</dbReference>